<dbReference type="FunCoup" id="D3B9L0">
    <property type="interactions" value="32"/>
</dbReference>
<dbReference type="GO" id="GO:0016491">
    <property type="term" value="F:oxidoreductase activity"/>
    <property type="evidence" value="ECO:0007669"/>
    <property type="project" value="UniProtKB-KW"/>
</dbReference>
<dbReference type="RefSeq" id="XP_020434039.1">
    <property type="nucleotide sequence ID" value="XM_020576050.1"/>
</dbReference>
<organism evidence="4 5">
    <name type="scientific">Heterostelium pallidum (strain ATCC 26659 / Pp 5 / PN500)</name>
    <name type="common">Cellular slime mold</name>
    <name type="synonym">Polysphondylium pallidum</name>
    <dbReference type="NCBI Taxonomy" id="670386"/>
    <lineage>
        <taxon>Eukaryota</taxon>
        <taxon>Amoebozoa</taxon>
        <taxon>Evosea</taxon>
        <taxon>Eumycetozoa</taxon>
        <taxon>Dictyostelia</taxon>
        <taxon>Acytosteliales</taxon>
        <taxon>Acytosteliaceae</taxon>
        <taxon>Heterostelium</taxon>
    </lineage>
</organism>
<dbReference type="InParanoid" id="D3B9L0"/>
<accession>D3B9L0</accession>
<dbReference type="PRINTS" id="PR00081">
    <property type="entry name" value="GDHRDH"/>
</dbReference>
<dbReference type="CDD" id="cd05374">
    <property type="entry name" value="17beta-HSD-like_SDR_c"/>
    <property type="match status" value="1"/>
</dbReference>
<dbReference type="InterPro" id="IPR051911">
    <property type="entry name" value="SDR_oxidoreductase"/>
</dbReference>
<evidence type="ECO:0000256" key="3">
    <source>
        <dbReference type="RuleBase" id="RU000363"/>
    </source>
</evidence>
<dbReference type="InterPro" id="IPR036291">
    <property type="entry name" value="NAD(P)-bd_dom_sf"/>
</dbReference>
<reference evidence="4 5" key="1">
    <citation type="journal article" date="2011" name="Genome Res.">
        <title>Phylogeny-wide analysis of social amoeba genomes highlights ancient origins for complex intercellular communication.</title>
        <authorList>
            <person name="Heidel A.J."/>
            <person name="Lawal H.M."/>
            <person name="Felder M."/>
            <person name="Schilde C."/>
            <person name="Helps N.R."/>
            <person name="Tunggal B."/>
            <person name="Rivero F."/>
            <person name="John U."/>
            <person name="Schleicher M."/>
            <person name="Eichinger L."/>
            <person name="Platzer M."/>
            <person name="Noegel A.A."/>
            <person name="Schaap P."/>
            <person name="Gloeckner G."/>
        </authorList>
    </citation>
    <scope>NUCLEOTIDE SEQUENCE [LARGE SCALE GENOMIC DNA]</scope>
    <source>
        <strain evidence="5">ATCC 26659 / Pp 5 / PN500</strain>
    </source>
</reference>
<dbReference type="GeneID" id="31360640"/>
<protein>
    <submittedName>
        <fullName evidence="4">Uncharacterized protein</fullName>
    </submittedName>
</protein>
<dbReference type="PRINTS" id="PR00080">
    <property type="entry name" value="SDRFAMILY"/>
</dbReference>
<dbReference type="STRING" id="670386.D3B9L0"/>
<dbReference type="InterPro" id="IPR002347">
    <property type="entry name" value="SDR_fam"/>
</dbReference>
<proteinExistence type="inferred from homology"/>
<sequence>MSIKSTSTVNITSTDKVWYITGASKGMGLIFVQKLLEYGFKVVGTSRDKQQLIDAVGAVGNSNNFLAVKVELANEASVKASFDEVLSKFGRIDVVVNNAGYSVAGALEESSNDDVRKNFDINVFGVFNVLRYVTPILRNQGSGHVFNISSVGALIGYPGFSVYSSTKFALDGLTEAYALEVKPFGINVTGINPGYFKTEFLSSGSYLKAEKKIDSYGHVHAIVDTHANDISGNQRGDCAKLLDILIRAYEEKDNTTNHIFVGPDTYPLIRAKLQKYTADLDKWEQYATKTDRDDYVEPTTTQQQH</sequence>
<dbReference type="EMBL" id="ADBJ01000022">
    <property type="protein sequence ID" value="EFA81922.1"/>
    <property type="molecule type" value="Genomic_DNA"/>
</dbReference>
<dbReference type="SUPFAM" id="SSF51735">
    <property type="entry name" value="NAD(P)-binding Rossmann-fold domains"/>
    <property type="match status" value="1"/>
</dbReference>
<evidence type="ECO:0000256" key="2">
    <source>
        <dbReference type="ARBA" id="ARBA00023002"/>
    </source>
</evidence>
<dbReference type="InterPro" id="IPR020904">
    <property type="entry name" value="Sc_DH/Rdtase_CS"/>
</dbReference>
<name>D3B9L0_HETP5</name>
<dbReference type="PROSITE" id="PS00061">
    <property type="entry name" value="ADH_SHORT"/>
    <property type="match status" value="1"/>
</dbReference>
<dbReference type="Gene3D" id="3.40.50.720">
    <property type="entry name" value="NAD(P)-binding Rossmann-like Domain"/>
    <property type="match status" value="1"/>
</dbReference>
<dbReference type="PANTHER" id="PTHR43976:SF16">
    <property type="entry name" value="SHORT-CHAIN DEHYDROGENASE_REDUCTASE FAMILY PROTEIN"/>
    <property type="match status" value="1"/>
</dbReference>
<dbReference type="Pfam" id="PF00106">
    <property type="entry name" value="adh_short"/>
    <property type="match status" value="1"/>
</dbReference>
<evidence type="ECO:0000256" key="1">
    <source>
        <dbReference type="ARBA" id="ARBA00006484"/>
    </source>
</evidence>
<keyword evidence="5" id="KW-1185">Reference proteome</keyword>
<gene>
    <name evidence="4" type="ORF">PPL_05154</name>
</gene>
<dbReference type="OMA" id="HNQQGDP"/>
<comment type="similarity">
    <text evidence="1 3">Belongs to the short-chain dehydrogenases/reductases (SDR) family.</text>
</comment>
<evidence type="ECO:0000313" key="4">
    <source>
        <dbReference type="EMBL" id="EFA81922.1"/>
    </source>
</evidence>
<evidence type="ECO:0000313" key="5">
    <source>
        <dbReference type="Proteomes" id="UP000001396"/>
    </source>
</evidence>
<dbReference type="AlphaFoldDB" id="D3B9L0"/>
<comment type="caution">
    <text evidence="4">The sequence shown here is derived from an EMBL/GenBank/DDBJ whole genome shotgun (WGS) entry which is preliminary data.</text>
</comment>
<dbReference type="Proteomes" id="UP000001396">
    <property type="component" value="Unassembled WGS sequence"/>
</dbReference>
<keyword evidence="2" id="KW-0560">Oxidoreductase</keyword>
<dbReference type="PANTHER" id="PTHR43976">
    <property type="entry name" value="SHORT CHAIN DEHYDROGENASE"/>
    <property type="match status" value="1"/>
</dbReference>